<feature type="domain" description="Amine oxidase" evidence="1">
    <location>
        <begin position="15"/>
        <end position="246"/>
    </location>
</feature>
<evidence type="ECO:0000259" key="1">
    <source>
        <dbReference type="Pfam" id="PF01593"/>
    </source>
</evidence>
<reference evidence="2" key="1">
    <citation type="submission" date="2016-04" db="EMBL/GenBank/DDBJ databases">
        <authorList>
            <person name="Evans L.H."/>
            <person name="Alamgir A."/>
            <person name="Owens N."/>
            <person name="Weber N.D."/>
            <person name="Virtaneva K."/>
            <person name="Barbian K."/>
            <person name="Babar A."/>
            <person name="Rosenke K."/>
        </authorList>
    </citation>
    <scope>NUCLEOTIDE SEQUENCE</scope>
    <source>
        <strain evidence="2">86-1</strain>
    </source>
</reference>
<evidence type="ECO:0000313" key="2">
    <source>
        <dbReference type="EMBL" id="SBV90795.1"/>
    </source>
</evidence>
<organism evidence="2">
    <name type="scientific">uncultured Dysgonomonas sp</name>
    <dbReference type="NCBI Taxonomy" id="206096"/>
    <lineage>
        <taxon>Bacteria</taxon>
        <taxon>Pseudomonadati</taxon>
        <taxon>Bacteroidota</taxon>
        <taxon>Bacteroidia</taxon>
        <taxon>Bacteroidales</taxon>
        <taxon>Dysgonomonadaceae</taxon>
        <taxon>Dysgonomonas</taxon>
        <taxon>environmental samples</taxon>
    </lineage>
</organism>
<dbReference type="PANTHER" id="PTHR42923">
    <property type="entry name" value="PROTOPORPHYRINOGEN OXIDASE"/>
    <property type="match status" value="1"/>
</dbReference>
<gene>
    <name evidence="2" type="ORF">KL86DYS1_10166</name>
</gene>
<dbReference type="Pfam" id="PF01593">
    <property type="entry name" value="Amino_oxidase"/>
    <property type="match status" value="1"/>
</dbReference>
<protein>
    <recommendedName>
        <fullName evidence="1">Amine oxidase domain-containing protein</fullName>
    </recommendedName>
</protein>
<dbReference type="SUPFAM" id="SSF51905">
    <property type="entry name" value="FAD/NAD(P)-binding domain"/>
    <property type="match status" value="1"/>
</dbReference>
<dbReference type="RefSeq" id="WP_296937937.1">
    <property type="nucleotide sequence ID" value="NZ_LT599032.1"/>
</dbReference>
<dbReference type="GO" id="GO:0016491">
    <property type="term" value="F:oxidoreductase activity"/>
    <property type="evidence" value="ECO:0007669"/>
    <property type="project" value="InterPro"/>
</dbReference>
<dbReference type="InterPro" id="IPR002937">
    <property type="entry name" value="Amino_oxidase"/>
</dbReference>
<accession>A0A212IV63</accession>
<dbReference type="InterPro" id="IPR050464">
    <property type="entry name" value="Zeta_carotene_desat/Oxidored"/>
</dbReference>
<sequence>MSEAMYDCIVIGGGISGISFAHYMHMAGKKVLIIEKDDNTGGQVQSLFSEKYPNYWREFGAHTCYNSYTRLLSIVKDIECTDLIRPLGKGNYVTYSRGQIRKIFAEMYLPSLILNGPKMFFISKKGKTVKEYFSQIVGSTNYDRLFSRLFRAVISQSADDYPIELFLKHRKDRYKEFPRKYTFNRGLSSFLHSIIEKDELQIERSCEVLDILRNGDGYKVITMEGKIFDTPHVAIATDPQNASRLIKDIEAPLSSLLASIPLFQTESLNVIVPKDRLAIHDVAGIIPVSDDFHSAVSRDLVEDEKLRSFTFHFEKGEKDEDEKFDIICRVLNISRKDILEWKIIRHILPSLRMPHLNMAEQVAKAKQSDAIYLLGNYFYGLSLEDCVHRSLDESERFCSKH</sequence>
<name>A0A212IV63_9BACT</name>
<dbReference type="AlphaFoldDB" id="A0A212IV63"/>
<dbReference type="InterPro" id="IPR036188">
    <property type="entry name" value="FAD/NAD-bd_sf"/>
</dbReference>
<proteinExistence type="predicted"/>
<dbReference type="PANTHER" id="PTHR42923:SF3">
    <property type="entry name" value="PROTOPORPHYRINOGEN OXIDASE"/>
    <property type="match status" value="1"/>
</dbReference>
<dbReference type="EMBL" id="FLUM01000001">
    <property type="protein sequence ID" value="SBV90795.1"/>
    <property type="molecule type" value="Genomic_DNA"/>
</dbReference>
<dbReference type="Gene3D" id="3.50.50.60">
    <property type="entry name" value="FAD/NAD(P)-binding domain"/>
    <property type="match status" value="2"/>
</dbReference>